<keyword evidence="2" id="KW-1185">Reference proteome</keyword>
<protein>
    <recommendedName>
        <fullName evidence="3">Peptidase aspartic putative domain-containing protein</fullName>
    </recommendedName>
</protein>
<dbReference type="Pfam" id="PF05380">
    <property type="entry name" value="Peptidase_A17"/>
    <property type="match status" value="1"/>
</dbReference>
<dbReference type="InterPro" id="IPR008042">
    <property type="entry name" value="Retrotrans_Pao"/>
</dbReference>
<gene>
    <name evidence="1" type="primary">X975_23942</name>
    <name evidence="1" type="ORF">NPIL_334061</name>
</gene>
<dbReference type="GO" id="GO:0004190">
    <property type="term" value="F:aspartic-type endopeptidase activity"/>
    <property type="evidence" value="ECO:0007669"/>
    <property type="project" value="InterPro"/>
</dbReference>
<accession>A0A8X6KL74</accession>
<proteinExistence type="predicted"/>
<evidence type="ECO:0000313" key="1">
    <source>
        <dbReference type="EMBL" id="GFS57126.1"/>
    </source>
</evidence>
<dbReference type="PANTHER" id="PTHR22955:SF77">
    <property type="entry name" value="ASPARTIC PUTATIVE DOMAIN-CONTAINING PROTEIN-RELATED"/>
    <property type="match status" value="1"/>
</dbReference>
<comment type="caution">
    <text evidence="1">The sequence shown here is derived from an EMBL/GenBank/DDBJ whole genome shotgun (WGS) entry which is preliminary data.</text>
</comment>
<evidence type="ECO:0000313" key="2">
    <source>
        <dbReference type="Proteomes" id="UP000887013"/>
    </source>
</evidence>
<reference evidence="1" key="1">
    <citation type="submission" date="2020-08" db="EMBL/GenBank/DDBJ databases">
        <title>Multicomponent nature underlies the extraordinary mechanical properties of spider dragline silk.</title>
        <authorList>
            <person name="Kono N."/>
            <person name="Nakamura H."/>
            <person name="Mori M."/>
            <person name="Yoshida Y."/>
            <person name="Ohtoshi R."/>
            <person name="Malay A.D."/>
            <person name="Moran D.A.P."/>
            <person name="Tomita M."/>
            <person name="Numata K."/>
            <person name="Arakawa K."/>
        </authorList>
    </citation>
    <scope>NUCLEOTIDE SEQUENCE</scope>
</reference>
<evidence type="ECO:0008006" key="3">
    <source>
        <dbReference type="Google" id="ProtNLM"/>
    </source>
</evidence>
<name>A0A8X6KL74_NEPPI</name>
<dbReference type="PANTHER" id="PTHR22955">
    <property type="entry name" value="RETROTRANSPOSON"/>
    <property type="match status" value="1"/>
</dbReference>
<dbReference type="GO" id="GO:0006508">
    <property type="term" value="P:proteolysis"/>
    <property type="evidence" value="ECO:0007669"/>
    <property type="project" value="InterPro"/>
</dbReference>
<dbReference type="EMBL" id="BMAW01046748">
    <property type="protein sequence ID" value="GFS57126.1"/>
    <property type="molecule type" value="Genomic_DNA"/>
</dbReference>
<dbReference type="InterPro" id="IPR001969">
    <property type="entry name" value="Aspartic_peptidase_AS"/>
</dbReference>
<dbReference type="Proteomes" id="UP000887013">
    <property type="component" value="Unassembled WGS sequence"/>
</dbReference>
<sequence>MVTVFDLSGQGQDFAVLLDSGSEATFISESLVNKLRKRSNACGTNTVDKLSDIMHKHGFHLRIWRSISTALLEHLSSVKEPDSLEIQTDECAKTFGLIWNSEQDHFKSKVSFNCDKEITKQLFLSQSAKLFDLLGLLHPETVITKIMYQQQWLLKLDWNCPLPGVRKEKLIKFQDQFKALEAAEIQRWLHTISKSINLHGFCDASELANSAVISCCQLNANEP</sequence>
<dbReference type="OrthoDB" id="6431140at2759"/>
<dbReference type="PROSITE" id="PS00141">
    <property type="entry name" value="ASP_PROTEASE"/>
    <property type="match status" value="1"/>
</dbReference>
<organism evidence="1 2">
    <name type="scientific">Nephila pilipes</name>
    <name type="common">Giant wood spider</name>
    <name type="synonym">Nephila maculata</name>
    <dbReference type="NCBI Taxonomy" id="299642"/>
    <lineage>
        <taxon>Eukaryota</taxon>
        <taxon>Metazoa</taxon>
        <taxon>Ecdysozoa</taxon>
        <taxon>Arthropoda</taxon>
        <taxon>Chelicerata</taxon>
        <taxon>Arachnida</taxon>
        <taxon>Araneae</taxon>
        <taxon>Araneomorphae</taxon>
        <taxon>Entelegynae</taxon>
        <taxon>Araneoidea</taxon>
        <taxon>Nephilidae</taxon>
        <taxon>Nephila</taxon>
    </lineage>
</organism>
<dbReference type="AlphaFoldDB" id="A0A8X6KL74"/>